<dbReference type="Gene3D" id="3.90.226.10">
    <property type="entry name" value="2-enoyl-CoA Hydratase, Chain A, domain 1"/>
    <property type="match status" value="1"/>
</dbReference>
<evidence type="ECO:0000313" key="2">
    <source>
        <dbReference type="EMBL" id="MBT0958819.1"/>
    </source>
</evidence>
<protein>
    <recommendedName>
        <fullName evidence="4">Clp protease</fullName>
    </recommendedName>
</protein>
<dbReference type="RefSeq" id="WP_327795036.1">
    <property type="nucleotide sequence ID" value="NZ_JADQAZ010000003.1"/>
</dbReference>
<feature type="region of interest" description="Disordered" evidence="1">
    <location>
        <begin position="42"/>
        <end position="77"/>
    </location>
</feature>
<name>A0AAP2CQT0_9RHOB</name>
<reference evidence="2 3" key="1">
    <citation type="journal article" date="2021" name="Arch. Microbiol.">
        <title>Harenicola maris gen. nov., sp. nov. isolated from the Sea of Japan shallow sediments.</title>
        <authorList>
            <person name="Romanenko L.A."/>
            <person name="Kurilenko V.V."/>
            <person name="Chernysheva N.Y."/>
            <person name="Tekutyeva L.A."/>
            <person name="Velansky P.V."/>
            <person name="Svetashev V.I."/>
            <person name="Isaeva M.P."/>
        </authorList>
    </citation>
    <scope>NUCLEOTIDE SEQUENCE [LARGE SCALE GENOMIC DNA]</scope>
    <source>
        <strain evidence="2 3">KMM 3653</strain>
    </source>
</reference>
<dbReference type="AlphaFoldDB" id="A0AAP2CQT0"/>
<organism evidence="2 3">
    <name type="scientific">Harenicola maris</name>
    <dbReference type="NCBI Taxonomy" id="2841044"/>
    <lineage>
        <taxon>Bacteria</taxon>
        <taxon>Pseudomonadati</taxon>
        <taxon>Pseudomonadota</taxon>
        <taxon>Alphaproteobacteria</taxon>
        <taxon>Rhodobacterales</taxon>
        <taxon>Paracoccaceae</taxon>
        <taxon>Harenicola</taxon>
    </lineage>
</organism>
<evidence type="ECO:0008006" key="4">
    <source>
        <dbReference type="Google" id="ProtNLM"/>
    </source>
</evidence>
<dbReference type="Proteomes" id="UP001315686">
    <property type="component" value="Unassembled WGS sequence"/>
</dbReference>
<evidence type="ECO:0000256" key="1">
    <source>
        <dbReference type="SAM" id="MobiDB-lite"/>
    </source>
</evidence>
<keyword evidence="3" id="KW-1185">Reference proteome</keyword>
<sequence>MAVRARTALRAIFGLQLGIALVLLGRDFAIVLPSLRLPSFAPAPDVPITPGDQTRRFDPAKSPPRQTGRPGEAMPANADMPSRLFFEAREGGGTVIYGQIKEGDFTRFSDWLEDQSPAPETLWLNSPGGSVSDALDIGRLIRERGITTAMDADGQCLSACPYILMGGAERHITKGAWVGVHQHYYGKSVALPAFLAVEDIQRSQAEVVTYLDTMGIDPLIMRHSLATPPNEIYILLDEELTGYNVATELSDKEE</sequence>
<accession>A0AAP2CQT0</accession>
<dbReference type="EMBL" id="JADQAZ010000003">
    <property type="protein sequence ID" value="MBT0958819.1"/>
    <property type="molecule type" value="Genomic_DNA"/>
</dbReference>
<proteinExistence type="predicted"/>
<gene>
    <name evidence="2" type="ORF">IV417_15625</name>
</gene>
<evidence type="ECO:0000313" key="3">
    <source>
        <dbReference type="Proteomes" id="UP001315686"/>
    </source>
</evidence>
<dbReference type="SUPFAM" id="SSF52096">
    <property type="entry name" value="ClpP/crotonase"/>
    <property type="match status" value="1"/>
</dbReference>
<comment type="caution">
    <text evidence="2">The sequence shown here is derived from an EMBL/GenBank/DDBJ whole genome shotgun (WGS) entry which is preliminary data.</text>
</comment>
<dbReference type="InterPro" id="IPR029045">
    <property type="entry name" value="ClpP/crotonase-like_dom_sf"/>
</dbReference>